<dbReference type="AlphaFoldDB" id="A0A2K9Z3N8"/>
<protein>
    <submittedName>
        <fullName evidence="1">Uncharacterized protein</fullName>
    </submittedName>
</protein>
<accession>A0A2K9Z3N8</accession>
<organism evidence="1 2">
    <name type="scientific">Rhizobium leguminosarum</name>
    <dbReference type="NCBI Taxonomy" id="384"/>
    <lineage>
        <taxon>Bacteria</taxon>
        <taxon>Pseudomonadati</taxon>
        <taxon>Pseudomonadota</taxon>
        <taxon>Alphaproteobacteria</taxon>
        <taxon>Hyphomicrobiales</taxon>
        <taxon>Rhizobiaceae</taxon>
        <taxon>Rhizobium/Agrobacterium group</taxon>
        <taxon>Rhizobium</taxon>
    </lineage>
</organism>
<evidence type="ECO:0000313" key="1">
    <source>
        <dbReference type="EMBL" id="AUW42838.1"/>
    </source>
</evidence>
<evidence type="ECO:0000313" key="2">
    <source>
        <dbReference type="Proteomes" id="UP000238523"/>
    </source>
</evidence>
<dbReference type="EMBL" id="CP025012">
    <property type="protein sequence ID" value="AUW42838.1"/>
    <property type="molecule type" value="Genomic_DNA"/>
</dbReference>
<reference evidence="1 2" key="1">
    <citation type="submission" date="2017-11" db="EMBL/GenBank/DDBJ databases">
        <title>Complete genome of Rhizobium leguminosarum Norway, an ineffective micro-symbiont.</title>
        <authorList>
            <person name="Hoffrichter A."/>
            <person name="Liang J."/>
            <person name="Brachmann A."/>
            <person name="Marin M."/>
        </authorList>
    </citation>
    <scope>NUCLEOTIDE SEQUENCE [LARGE SCALE GENOMIC DNA]</scope>
    <source>
        <strain evidence="1 2">Norway</strain>
    </source>
</reference>
<proteinExistence type="predicted"/>
<name>A0A2K9Z3N8_RHILE</name>
<gene>
    <name evidence="1" type="ORF">CUJ84_Chr002483</name>
</gene>
<dbReference type="Proteomes" id="UP000238523">
    <property type="component" value="Chromosome"/>
</dbReference>
<sequence length="36" mass="4020">MRVCIASFYNAVVSRILSARKVELFGPDIYCLISAI</sequence>